<keyword evidence="6" id="KW-0418">Kinase</keyword>
<dbReference type="SMART" id="SM00911">
    <property type="entry name" value="HWE_HK"/>
    <property type="match status" value="1"/>
</dbReference>
<dbReference type="InterPro" id="IPR013656">
    <property type="entry name" value="PAS_4"/>
</dbReference>
<evidence type="ECO:0000313" key="9">
    <source>
        <dbReference type="EMBL" id="MBM2355596.1"/>
    </source>
</evidence>
<name>A0A9Q2NJ00_9RHOB</name>
<comment type="caution">
    <text evidence="9">The sequence shown here is derived from an EMBL/GenBank/DDBJ whole genome shotgun (WGS) entry which is preliminary data.</text>
</comment>
<dbReference type="Proteomes" id="UP000809337">
    <property type="component" value="Unassembled WGS sequence"/>
</dbReference>
<evidence type="ECO:0000259" key="8">
    <source>
        <dbReference type="SMART" id="SM00911"/>
    </source>
</evidence>
<comment type="catalytic activity">
    <reaction evidence="1">
        <text>ATP + protein L-histidine = ADP + protein N-phospho-L-histidine.</text>
        <dbReference type="EC" id="2.7.13.3"/>
    </reaction>
</comment>
<keyword evidence="3" id="KW-0597">Phosphoprotein</keyword>
<accession>A0A9Q2NJ00</accession>
<keyword evidence="5" id="KW-0547">Nucleotide-binding</keyword>
<feature type="domain" description="Signal transduction histidine kinase HWE region" evidence="8">
    <location>
        <begin position="163"/>
        <end position="242"/>
    </location>
</feature>
<dbReference type="PANTHER" id="PTHR41523">
    <property type="entry name" value="TWO-COMPONENT SYSTEM SENSOR PROTEIN"/>
    <property type="match status" value="1"/>
</dbReference>
<dbReference type="InterPro" id="IPR035965">
    <property type="entry name" value="PAS-like_dom_sf"/>
</dbReference>
<dbReference type="CDD" id="cd00130">
    <property type="entry name" value="PAS"/>
    <property type="match status" value="1"/>
</dbReference>
<reference evidence="9" key="1">
    <citation type="submission" date="2021-01" db="EMBL/GenBank/DDBJ databases">
        <title>Diatom-associated Roseobacters Show Island Model of Population Structure.</title>
        <authorList>
            <person name="Qu L."/>
            <person name="Feng X."/>
            <person name="Chen Y."/>
            <person name="Li L."/>
            <person name="Wang X."/>
            <person name="Hu Z."/>
            <person name="Wang H."/>
            <person name="Luo H."/>
        </authorList>
    </citation>
    <scope>NUCLEOTIDE SEQUENCE</scope>
    <source>
        <strain evidence="9">SM26-45</strain>
    </source>
</reference>
<sequence>MPVIGSGLMARHISAFDWCKTPLGPIETWPVSLLSAVRIMLGQQHASCIFWGSDMTLLYNDAYAPILGARQSDALGRPAKEVWPDVWEEILPFVEKALDGEGTFFKELPLTMTRNGYDEQTYWTFSYSPLYDDDGTICGMINVAVDETQNVEGRALQDAMRTELSHRMKNMLAVTSSVVSSSLRASPDLQHARETVVARIRALGEAQQLLQADAAIDITEVINRSLTAHLDRDERLSVTGPPIVLAPDQALGLSLILFELATNALKYGALSLQDGRVGICWTCADDGEFTLDWQESDGPTVSPPTSRGFGSQLLHQVGPGYFFGTGNIEYNPEGVSYRLRGKI</sequence>
<dbReference type="Pfam" id="PF08448">
    <property type="entry name" value="PAS_4"/>
    <property type="match status" value="1"/>
</dbReference>
<dbReference type="AlphaFoldDB" id="A0A9Q2NJ00"/>
<dbReference type="InterPro" id="IPR000014">
    <property type="entry name" value="PAS"/>
</dbReference>
<protein>
    <recommendedName>
        <fullName evidence="2">histidine kinase</fullName>
        <ecNumber evidence="2">2.7.13.3</ecNumber>
    </recommendedName>
</protein>
<dbReference type="GO" id="GO:0004673">
    <property type="term" value="F:protein histidine kinase activity"/>
    <property type="evidence" value="ECO:0007669"/>
    <property type="project" value="UniProtKB-EC"/>
</dbReference>
<proteinExistence type="predicted"/>
<dbReference type="Gene3D" id="3.30.565.10">
    <property type="entry name" value="Histidine kinase-like ATPase, C-terminal domain"/>
    <property type="match status" value="1"/>
</dbReference>
<keyword evidence="4" id="KW-0808">Transferase</keyword>
<dbReference type="Gene3D" id="3.30.450.20">
    <property type="entry name" value="PAS domain"/>
    <property type="match status" value="1"/>
</dbReference>
<evidence type="ECO:0000256" key="1">
    <source>
        <dbReference type="ARBA" id="ARBA00000085"/>
    </source>
</evidence>
<keyword evidence="7" id="KW-0067">ATP-binding</keyword>
<dbReference type="SUPFAM" id="SSF55785">
    <property type="entry name" value="PYP-like sensor domain (PAS domain)"/>
    <property type="match status" value="1"/>
</dbReference>
<evidence type="ECO:0000256" key="2">
    <source>
        <dbReference type="ARBA" id="ARBA00012438"/>
    </source>
</evidence>
<dbReference type="InterPro" id="IPR011102">
    <property type="entry name" value="Sig_transdc_His_kinase_HWE"/>
</dbReference>
<organism evidence="9 10">
    <name type="scientific">Pseudosulfitobacter pseudonitzschiae</name>
    <dbReference type="NCBI Taxonomy" id="1402135"/>
    <lineage>
        <taxon>Bacteria</taxon>
        <taxon>Pseudomonadati</taxon>
        <taxon>Pseudomonadota</taxon>
        <taxon>Alphaproteobacteria</taxon>
        <taxon>Rhodobacterales</taxon>
        <taxon>Roseobacteraceae</taxon>
        <taxon>Pseudosulfitobacter</taxon>
    </lineage>
</organism>
<dbReference type="PANTHER" id="PTHR41523:SF7">
    <property type="entry name" value="HISTIDINE KINASE"/>
    <property type="match status" value="1"/>
</dbReference>
<evidence type="ECO:0000256" key="6">
    <source>
        <dbReference type="ARBA" id="ARBA00022777"/>
    </source>
</evidence>
<evidence type="ECO:0000313" key="10">
    <source>
        <dbReference type="Proteomes" id="UP000809337"/>
    </source>
</evidence>
<dbReference type="InterPro" id="IPR036890">
    <property type="entry name" value="HATPase_C_sf"/>
</dbReference>
<gene>
    <name evidence="9" type="ORF">JQX14_13680</name>
</gene>
<evidence type="ECO:0000256" key="4">
    <source>
        <dbReference type="ARBA" id="ARBA00022679"/>
    </source>
</evidence>
<dbReference type="GO" id="GO:0005524">
    <property type="term" value="F:ATP binding"/>
    <property type="evidence" value="ECO:0007669"/>
    <property type="project" value="UniProtKB-KW"/>
</dbReference>
<dbReference type="EMBL" id="JAFBWN010000008">
    <property type="protein sequence ID" value="MBM2355596.1"/>
    <property type="molecule type" value="Genomic_DNA"/>
</dbReference>
<evidence type="ECO:0000256" key="7">
    <source>
        <dbReference type="ARBA" id="ARBA00022840"/>
    </source>
</evidence>
<evidence type="ECO:0000256" key="5">
    <source>
        <dbReference type="ARBA" id="ARBA00022741"/>
    </source>
</evidence>
<dbReference type="EC" id="2.7.13.3" evidence="2"/>
<evidence type="ECO:0000256" key="3">
    <source>
        <dbReference type="ARBA" id="ARBA00022553"/>
    </source>
</evidence>
<dbReference type="Pfam" id="PF07536">
    <property type="entry name" value="HWE_HK"/>
    <property type="match status" value="1"/>
</dbReference>